<dbReference type="RefSeq" id="WP_277578974.1">
    <property type="nucleotide sequence ID" value="NZ_JANRMI010000004.1"/>
</dbReference>
<gene>
    <name evidence="1" type="ORF">NWE73_14060</name>
</gene>
<evidence type="ECO:0000313" key="1">
    <source>
        <dbReference type="EMBL" id="MDG0817501.1"/>
    </source>
</evidence>
<comment type="caution">
    <text evidence="1">The sequence shown here is derived from an EMBL/GenBank/DDBJ whole genome shotgun (WGS) entry which is preliminary data.</text>
</comment>
<evidence type="ECO:0000313" key="2">
    <source>
        <dbReference type="Proteomes" id="UP001152321"/>
    </source>
</evidence>
<organism evidence="1 2">
    <name type="scientific">Bdellovibrio svalbardensis</name>
    <dbReference type="NCBI Taxonomy" id="2972972"/>
    <lineage>
        <taxon>Bacteria</taxon>
        <taxon>Pseudomonadati</taxon>
        <taxon>Bdellovibrionota</taxon>
        <taxon>Bdellovibrionia</taxon>
        <taxon>Bdellovibrionales</taxon>
        <taxon>Pseudobdellovibrionaceae</taxon>
        <taxon>Bdellovibrio</taxon>
    </lineage>
</organism>
<dbReference type="EMBL" id="JANRMI010000004">
    <property type="protein sequence ID" value="MDG0817501.1"/>
    <property type="molecule type" value="Genomic_DNA"/>
</dbReference>
<protein>
    <recommendedName>
        <fullName evidence="3">DUF4878 domain-containing protein</fullName>
    </recommendedName>
</protein>
<proteinExistence type="predicted"/>
<sequence length="161" mass="18627">MTPKKKIAILTALMLVMLGTWGFFEKLRNQRFQDAVQAAAKKSIQQNIVVTMAQGLSFNPYLREIVIQAILDSCEIEVRERRPLNESQELISYEIKVLSADATKELLKVTLDSLEQKKVLNENQIKEVIKNQIDSKYPKQVIVNRMTLQNHDGRWEMIEQP</sequence>
<keyword evidence="2" id="KW-1185">Reference proteome</keyword>
<reference evidence="1" key="1">
    <citation type="submission" date="2022-08" db="EMBL/GenBank/DDBJ databases">
        <title>Novel Bdellovibrio Species Isolated from Svalbard: Designation Bdellovibrio svalbardensis.</title>
        <authorList>
            <person name="Mitchell R.J."/>
            <person name="Choi S.Y."/>
        </authorList>
    </citation>
    <scope>NUCLEOTIDE SEQUENCE</scope>
    <source>
        <strain evidence="1">PAP01</strain>
    </source>
</reference>
<evidence type="ECO:0008006" key="3">
    <source>
        <dbReference type="Google" id="ProtNLM"/>
    </source>
</evidence>
<name>A0ABT6DNT5_9BACT</name>
<dbReference type="Proteomes" id="UP001152321">
    <property type="component" value="Unassembled WGS sequence"/>
</dbReference>
<accession>A0ABT6DNT5</accession>